<feature type="compositionally biased region" description="Polar residues" evidence="3">
    <location>
        <begin position="263"/>
        <end position="277"/>
    </location>
</feature>
<evidence type="ECO:0000313" key="6">
    <source>
        <dbReference type="Proteomes" id="UP001347796"/>
    </source>
</evidence>
<dbReference type="PANTHER" id="PTHR15431:SF9">
    <property type="entry name" value="CENTROSOMAL PROTEIN 43"/>
    <property type="match status" value="1"/>
</dbReference>
<dbReference type="GO" id="GO:0034453">
    <property type="term" value="P:microtubule anchoring"/>
    <property type="evidence" value="ECO:0007669"/>
    <property type="project" value="InterPro"/>
</dbReference>
<name>A0AAN8GHH3_PATCE</name>
<organism evidence="5 6">
    <name type="scientific">Patella caerulea</name>
    <name type="common">Rayed Mediterranean limpet</name>
    <dbReference type="NCBI Taxonomy" id="87958"/>
    <lineage>
        <taxon>Eukaryota</taxon>
        <taxon>Metazoa</taxon>
        <taxon>Spiralia</taxon>
        <taxon>Lophotrochozoa</taxon>
        <taxon>Mollusca</taxon>
        <taxon>Gastropoda</taxon>
        <taxon>Patellogastropoda</taxon>
        <taxon>Patelloidea</taxon>
        <taxon>Patellidae</taxon>
        <taxon>Patella</taxon>
    </lineage>
</organism>
<feature type="region of interest" description="Disordered" evidence="3">
    <location>
        <begin position="251"/>
        <end position="294"/>
    </location>
</feature>
<dbReference type="PANTHER" id="PTHR15431">
    <property type="entry name" value="FGFR1 ONCOGENE PARTNER/LISH DOMAIN-CONTAINING PROTEIN"/>
    <property type="match status" value="1"/>
</dbReference>
<gene>
    <name evidence="5" type="ORF">SNE40_020034</name>
</gene>
<feature type="domain" description="FGFR1 oncogene partner (FOP) N-terminal dimerisation" evidence="4">
    <location>
        <begin position="46"/>
        <end position="125"/>
    </location>
</feature>
<comment type="caution">
    <text evidence="5">The sequence shown here is derived from an EMBL/GenBank/DDBJ whole genome shotgun (WGS) entry which is preliminary data.</text>
</comment>
<feature type="compositionally biased region" description="Acidic residues" evidence="3">
    <location>
        <begin position="252"/>
        <end position="262"/>
    </location>
</feature>
<dbReference type="InterPro" id="IPR018993">
    <property type="entry name" value="FOP_dimerisation-dom_N"/>
</dbReference>
<evidence type="ECO:0000256" key="2">
    <source>
        <dbReference type="ARBA" id="ARBA00023212"/>
    </source>
</evidence>
<feature type="compositionally biased region" description="Basic and acidic residues" evidence="3">
    <location>
        <begin position="145"/>
        <end position="158"/>
    </location>
</feature>
<feature type="region of interest" description="Disordered" evidence="3">
    <location>
        <begin position="143"/>
        <end position="176"/>
    </location>
</feature>
<evidence type="ECO:0000256" key="3">
    <source>
        <dbReference type="SAM" id="MobiDB-lite"/>
    </source>
</evidence>
<protein>
    <recommendedName>
        <fullName evidence="4">FGFR1 oncogene partner (FOP) N-terminal dimerisation domain-containing protein</fullName>
    </recommendedName>
</protein>
<proteinExistence type="predicted"/>
<evidence type="ECO:0000256" key="1">
    <source>
        <dbReference type="ARBA" id="ARBA00022490"/>
    </source>
</evidence>
<keyword evidence="1" id="KW-0963">Cytoplasm</keyword>
<evidence type="ECO:0000259" key="4">
    <source>
        <dbReference type="Pfam" id="PF09398"/>
    </source>
</evidence>
<dbReference type="Pfam" id="PF09398">
    <property type="entry name" value="FOP_dimer"/>
    <property type="match status" value="1"/>
</dbReference>
<sequence length="338" mass="38048">MSDDDNELRDLVMQTLEVNGTLGKIKAQLRANVFLALEEQEKLQNKSPLLNKELKQFLSTKEGQLVGCLVREFLEYFDLHSSLAVFEPESGLGPDSLRRNALVKELNMNDDSDVSKSPLLLQLFQQKQDQSNLNNHMEQIITENQHSESVTDRKDNNKKSKNSKNPDINDILGSDLDEDSFFDDPVQVFKSTSGQSTDKSTLNATCDDKKDSGDIFTLKDAPQFQPKKTEQESNKNLRALDKRLEDFGLGGGDDEIEYEDDFQSSGHSLSQKSPRLNSRSDAKSINENGSLAEEIEEDIEYFSNEGEDLKSGMDDFTTDCSISQADRGFDYAEDLQLT</sequence>
<keyword evidence="2" id="KW-0206">Cytoskeleton</keyword>
<dbReference type="Gene3D" id="1.20.960.40">
    <property type="match status" value="1"/>
</dbReference>
<accession>A0AAN8GHH3</accession>
<dbReference type="GO" id="GO:0005813">
    <property type="term" value="C:centrosome"/>
    <property type="evidence" value="ECO:0007669"/>
    <property type="project" value="TreeGrafter"/>
</dbReference>
<keyword evidence="6" id="KW-1185">Reference proteome</keyword>
<evidence type="ECO:0000313" key="5">
    <source>
        <dbReference type="EMBL" id="KAK6168864.1"/>
    </source>
</evidence>
<dbReference type="AlphaFoldDB" id="A0AAN8GHH3"/>
<dbReference type="Proteomes" id="UP001347796">
    <property type="component" value="Unassembled WGS sequence"/>
</dbReference>
<reference evidence="5 6" key="1">
    <citation type="submission" date="2024-01" db="EMBL/GenBank/DDBJ databases">
        <title>The genome of the rayed Mediterranean limpet Patella caerulea (Linnaeus, 1758).</title>
        <authorList>
            <person name="Anh-Thu Weber A."/>
            <person name="Halstead-Nussloch G."/>
        </authorList>
    </citation>
    <scope>NUCLEOTIDE SEQUENCE [LARGE SCALE GENOMIC DNA]</scope>
    <source>
        <strain evidence="5">AATW-2023a</strain>
        <tissue evidence="5">Whole specimen</tissue>
    </source>
</reference>
<dbReference type="EMBL" id="JAZGQO010000015">
    <property type="protein sequence ID" value="KAK6168864.1"/>
    <property type="molecule type" value="Genomic_DNA"/>
</dbReference>